<dbReference type="GO" id="GO:0008270">
    <property type="term" value="F:zinc ion binding"/>
    <property type="evidence" value="ECO:0007669"/>
    <property type="project" value="InterPro"/>
</dbReference>
<dbReference type="FunFam" id="2.60.40.1730:FF:000004">
    <property type="entry name" value="Leukotriene A(4) hydrolase"/>
    <property type="match status" value="1"/>
</dbReference>
<dbReference type="SUPFAM" id="SSF48371">
    <property type="entry name" value="ARM repeat"/>
    <property type="match status" value="1"/>
</dbReference>
<keyword evidence="11" id="KW-0732">Signal</keyword>
<feature type="domain" description="Peptidase M1 leukotriene A4 hydrolase/aminopeptidase C-terminal" evidence="12">
    <location>
        <begin position="528"/>
        <end position="677"/>
    </location>
</feature>
<keyword evidence="8" id="KW-0482">Metalloprotease</keyword>
<dbReference type="InterPro" id="IPR045357">
    <property type="entry name" value="Aminopeptidase_N-like_N"/>
</dbReference>
<accession>A0A504X7M0</accession>
<keyword evidence="4" id="KW-0645">Protease</keyword>
<dbReference type="InterPro" id="IPR015211">
    <property type="entry name" value="Peptidase_M1_C"/>
</dbReference>
<dbReference type="STRING" id="46835.A0A504X7M0"/>
<dbReference type="SUPFAM" id="SSF55486">
    <property type="entry name" value="Metalloproteases ('zincins'), catalytic domain"/>
    <property type="match status" value="1"/>
</dbReference>
<evidence type="ECO:0000313" key="14">
    <source>
        <dbReference type="Proteomes" id="UP000316759"/>
    </source>
</evidence>
<keyword evidence="3" id="KW-0963">Cytoplasm</keyword>
<dbReference type="InterPro" id="IPR027268">
    <property type="entry name" value="Peptidase_M4/M1_CTD_sf"/>
</dbReference>
<keyword evidence="7 10" id="KW-0862">Zinc</keyword>
<gene>
    <name evidence="13" type="ORF">FGIG_00782</name>
</gene>
<dbReference type="InterPro" id="IPR034015">
    <property type="entry name" value="M1_LTA4H"/>
</dbReference>
<evidence type="ECO:0000256" key="7">
    <source>
        <dbReference type="ARBA" id="ARBA00022833"/>
    </source>
</evidence>
<evidence type="ECO:0000313" key="13">
    <source>
        <dbReference type="EMBL" id="TPP44154.1"/>
    </source>
</evidence>
<dbReference type="OrthoDB" id="79562at2759"/>
<evidence type="ECO:0000256" key="10">
    <source>
        <dbReference type="PIRSR" id="PIRSR634015-3"/>
    </source>
</evidence>
<dbReference type="InterPro" id="IPR042097">
    <property type="entry name" value="Aminopeptidase_N-like_N_sf"/>
</dbReference>
<feature type="binding site" evidence="10">
    <location>
        <position position="363"/>
    </location>
    <ligand>
        <name>Zn(2+)</name>
        <dbReference type="ChEBI" id="CHEBI:29105"/>
        <note>catalytic</note>
    </ligand>
</feature>
<comment type="similarity">
    <text evidence="2">Belongs to the peptidase M1 family.</text>
</comment>
<dbReference type="InterPro" id="IPR049980">
    <property type="entry name" value="LTA4H_cat"/>
</dbReference>
<dbReference type="Gene3D" id="1.25.40.320">
    <property type="entry name" value="Peptidase M1, leukotriene A4 hydrolase/aminopeptidase C-terminal domain"/>
    <property type="match status" value="1"/>
</dbReference>
<dbReference type="Pfam" id="PF01433">
    <property type="entry name" value="Peptidase_M1"/>
    <property type="match status" value="1"/>
</dbReference>
<dbReference type="FunFam" id="3.30.2010.30:FF:000001">
    <property type="entry name" value="Leukotriene A(4) hydrolase"/>
    <property type="match status" value="1"/>
</dbReference>
<evidence type="ECO:0000256" key="5">
    <source>
        <dbReference type="ARBA" id="ARBA00022723"/>
    </source>
</evidence>
<evidence type="ECO:0000259" key="12">
    <source>
        <dbReference type="SMART" id="SM01263"/>
    </source>
</evidence>
<evidence type="ECO:0000256" key="3">
    <source>
        <dbReference type="ARBA" id="ARBA00022490"/>
    </source>
</evidence>
<dbReference type="Proteomes" id="UP000316759">
    <property type="component" value="Unassembled WGS sequence"/>
</dbReference>
<dbReference type="PANTHER" id="PTHR45726">
    <property type="entry name" value="LEUKOTRIENE A-4 HYDROLASE"/>
    <property type="match status" value="1"/>
</dbReference>
<dbReference type="PANTHER" id="PTHR45726:SF3">
    <property type="entry name" value="LEUKOTRIENE A-4 HYDROLASE"/>
    <property type="match status" value="1"/>
</dbReference>
<comment type="subcellular location">
    <subcellularLocation>
        <location evidence="1">Cytoplasm</location>
    </subcellularLocation>
</comment>
<comment type="cofactor">
    <cofactor evidence="10">
        <name>Zn(2+)</name>
        <dbReference type="ChEBI" id="CHEBI:29105"/>
    </cofactor>
    <text evidence="10">Binds 1 zinc ion per subunit.</text>
</comment>
<dbReference type="InterPro" id="IPR016024">
    <property type="entry name" value="ARM-type_fold"/>
</dbReference>
<dbReference type="Gene3D" id="3.30.2010.30">
    <property type="match status" value="1"/>
</dbReference>
<dbReference type="Gene3D" id="1.10.390.10">
    <property type="entry name" value="Neutral Protease Domain 2"/>
    <property type="match status" value="1"/>
</dbReference>
<keyword evidence="6 13" id="KW-0378">Hydrolase</keyword>
<dbReference type="GO" id="GO:0005829">
    <property type="term" value="C:cytosol"/>
    <property type="evidence" value="ECO:0007669"/>
    <property type="project" value="TreeGrafter"/>
</dbReference>
<feature type="binding site" evidence="10">
    <location>
        <position position="367"/>
    </location>
    <ligand>
        <name>Zn(2+)</name>
        <dbReference type="ChEBI" id="CHEBI:29105"/>
        <note>catalytic</note>
    </ligand>
</feature>
<evidence type="ECO:0000256" key="11">
    <source>
        <dbReference type="SAM" id="SignalP"/>
    </source>
</evidence>
<dbReference type="SUPFAM" id="SSF63737">
    <property type="entry name" value="Leukotriene A4 hydrolase N-terminal domain"/>
    <property type="match status" value="1"/>
</dbReference>
<comment type="caution">
    <text evidence="13">The sequence shown here is derived from an EMBL/GenBank/DDBJ whole genome shotgun (WGS) entry which is preliminary data.</text>
</comment>
<dbReference type="Pfam" id="PF09127">
    <property type="entry name" value="Leuk-A4-hydro_C"/>
    <property type="match status" value="1"/>
</dbReference>
<evidence type="ECO:0000256" key="6">
    <source>
        <dbReference type="ARBA" id="ARBA00022801"/>
    </source>
</evidence>
<evidence type="ECO:0000256" key="8">
    <source>
        <dbReference type="ARBA" id="ARBA00023049"/>
    </source>
</evidence>
<dbReference type="CDD" id="cd09599">
    <property type="entry name" value="M1_LTA4H"/>
    <property type="match status" value="1"/>
</dbReference>
<keyword evidence="5 10" id="KW-0479">Metal-binding</keyword>
<organism evidence="13 14">
    <name type="scientific">Fasciola gigantica</name>
    <name type="common">Giant liver fluke</name>
    <dbReference type="NCBI Taxonomy" id="46835"/>
    <lineage>
        <taxon>Eukaryota</taxon>
        <taxon>Metazoa</taxon>
        <taxon>Spiralia</taxon>
        <taxon>Lophotrochozoa</taxon>
        <taxon>Platyhelminthes</taxon>
        <taxon>Trematoda</taxon>
        <taxon>Digenea</taxon>
        <taxon>Plagiorchiida</taxon>
        <taxon>Echinostomata</taxon>
        <taxon>Echinostomatoidea</taxon>
        <taxon>Fasciolidae</taxon>
        <taxon>Fasciola</taxon>
    </lineage>
</organism>
<reference evidence="13 14" key="1">
    <citation type="submission" date="2019-04" db="EMBL/GenBank/DDBJ databases">
        <title>Annotation for the trematode Fasciola gigantica.</title>
        <authorList>
            <person name="Choi Y.-J."/>
        </authorList>
    </citation>
    <scope>NUCLEOTIDE SEQUENCE [LARGE SCALE GENOMIC DNA]</scope>
    <source>
        <strain evidence="13">Uganda_cow_1</strain>
    </source>
</reference>
<feature type="active site" description="Proton acceptor" evidence="9">
    <location>
        <position position="364"/>
    </location>
</feature>
<evidence type="ECO:0000256" key="2">
    <source>
        <dbReference type="ARBA" id="ARBA00010136"/>
    </source>
</evidence>
<feature type="chain" id="PRO_5021244613" evidence="11">
    <location>
        <begin position="21"/>
        <end position="680"/>
    </location>
</feature>
<dbReference type="EMBL" id="SUNJ01015693">
    <property type="protein sequence ID" value="TPP44154.1"/>
    <property type="molecule type" value="Genomic_DNA"/>
</dbReference>
<sequence>MMLRRITFVRLTSFLTSCHAYQQVTRLPDRSCCCYPPNHQSMIFPTKRNIQRTGLKRLVLIQVRAVKMPHFYDPSSSANASHYHTAHIKFDWNIDFTTKTIGGAAVLTIKRVSHEKTHPPLILDANELSIQAVKIHGNDVQWKCVPHKHPVLGSVLEVTVPSSDPQFDVEIAYKTSPNSSALQWLEPELTADRKLPFMFSQCQAIHARSLFPCQDTPSVKATFEAVVHAPKEAVVVMGGVRTKQPSVSNRGDQWMIYHYEQTIPIPSYLVTIACGDLASERVGPRSSVWAERSVVAKAAKEFSDIEKMLAAAEHLCGPYVWKVYDVLVLPPSFPYGGMENPCLTFVSPTLLAGDKSLVNVIAHEIAHSWTGNFVTNSNWEHFWLNEGHTIYLERLIMEYLHGTQMRHLLLAIGYEELLNEVNHLGTTHEFTRLVTKLDGVDPDVSYNRIPYEKGSLLLYYLETRFGRDKMMHWLKAYVKQFGGSALDTNSWVEFLSKTLGEEAKEKNVNWDEWLHAPGMPSWKPKFEAEEAIAQCDSLVALFESDELSTKSAVTASVLKLWKELSPIQRELTMRRLNKRPELKHENLRAIDAALELSKQQNAELRFEWSHACIRSHYLPALDSCLEFLNSTGRMRYTRPLYRSLKQWPEVLTRVHENYKNQRPFMHRTSATLLAADLGVN</sequence>
<dbReference type="InterPro" id="IPR001930">
    <property type="entry name" value="Peptidase_M1"/>
</dbReference>
<dbReference type="FunFam" id="1.10.390.10:FF:000003">
    <property type="entry name" value="Leukotriene A(4) hydrolase"/>
    <property type="match status" value="1"/>
</dbReference>
<proteinExistence type="inferred from homology"/>
<dbReference type="InterPro" id="IPR014782">
    <property type="entry name" value="Peptidase_M1_dom"/>
</dbReference>
<dbReference type="InterPro" id="IPR038502">
    <property type="entry name" value="M1_LTA-4_hydro/amino_C_sf"/>
</dbReference>
<dbReference type="SMART" id="SM01263">
    <property type="entry name" value="Leuk-A4-hydro_C"/>
    <property type="match status" value="1"/>
</dbReference>
<dbReference type="GO" id="GO:0008237">
    <property type="term" value="F:metallopeptidase activity"/>
    <property type="evidence" value="ECO:0007669"/>
    <property type="project" value="UniProtKB-KW"/>
</dbReference>
<keyword evidence="14" id="KW-1185">Reference proteome</keyword>
<evidence type="ECO:0000256" key="9">
    <source>
        <dbReference type="PIRSR" id="PIRSR634015-1"/>
    </source>
</evidence>
<dbReference type="PRINTS" id="PR00756">
    <property type="entry name" value="ALADIPTASE"/>
</dbReference>
<dbReference type="Pfam" id="PF17900">
    <property type="entry name" value="Peptidase_M1_N"/>
    <property type="match status" value="1"/>
</dbReference>
<dbReference type="GO" id="GO:0006508">
    <property type="term" value="P:proteolysis"/>
    <property type="evidence" value="ECO:0007669"/>
    <property type="project" value="UniProtKB-KW"/>
</dbReference>
<feature type="signal peptide" evidence="11">
    <location>
        <begin position="1"/>
        <end position="20"/>
    </location>
</feature>
<dbReference type="Gene3D" id="2.60.40.1730">
    <property type="entry name" value="tricorn interacting facor f3 domain"/>
    <property type="match status" value="1"/>
</dbReference>
<dbReference type="AlphaFoldDB" id="A0A504X7M0"/>
<feature type="active site" description="Proton donor" evidence="9">
    <location>
        <position position="451"/>
    </location>
</feature>
<feature type="binding site" evidence="10">
    <location>
        <position position="386"/>
    </location>
    <ligand>
        <name>Zn(2+)</name>
        <dbReference type="ChEBI" id="CHEBI:29105"/>
        <note>catalytic</note>
    </ligand>
</feature>
<protein>
    <submittedName>
        <fullName evidence="13">Leukotriene A-4 hydrolase</fullName>
    </submittedName>
</protein>
<evidence type="ECO:0000256" key="4">
    <source>
        <dbReference type="ARBA" id="ARBA00022670"/>
    </source>
</evidence>
<evidence type="ECO:0000256" key="1">
    <source>
        <dbReference type="ARBA" id="ARBA00004496"/>
    </source>
</evidence>
<name>A0A504X7M0_FASGI</name>